<feature type="region of interest" description="Disordered" evidence="3">
    <location>
        <begin position="380"/>
        <end position="410"/>
    </location>
</feature>
<sequence length="732" mass="82660">MKEFELVITLLSDLSAGNGDSVAGLVDSDITHDYGLPIIPAKRIKGALHHVGKELVDWGLTDQSGLEAIFGSSGQADSGPAQFFDAILYKIPASFYRDEVDEKLSTKLDIEKELEIADYARLTQQLRMNSDIQDNDLLHLFTTVRSRTAIDLKTQAARKHSLRTMRVVHRGLTLKSKILLHTEDNESEKLLKMCVKGLRRLGLGRSRGLGEVACSIHRVNSSPTNWKSSVPRISKGNKEVEVMFRMTLEQPVMIAGKQGLYHSCESWIHGSTLLGAFAGMYITDHRLGENAHQDKDFSRIFLRDGVNFGYAYPEIDGKRFAPCPAHWHRVKNQNVAYDLSQEKTKKSDNSEEQVALRSIGEMAFLQGEDTLVLHDPEKEVRMHHSRPDDRGIGRALGEERTPEEENGEAVNGRRGQFFQYTALRQGQSFIGSVRGEQQYIDALIDCLKKRNGKMRLGRSRTAEYGNVSVEILNEVPPLLLGNRNIPRDRKKCVALCFVTPMLLRNQEGRPELEPTLLIAEMESALHIELKIEKKFLKHTTLSGFNGKWRMPKPQQVALDAGTVLIVSVENGKVNWHEVEKRPWGSNTGEGCGRLKVLDVSEKTKKMRIQQVQEIEENSPTVGLIKTNELDSELVDTLMKKINNERKKAEEAIQGREEAKELLEKLSEIKIGQTKLHQLYQLALKEADYDLVQRKEDGKDILVKIAESCEGRSLTFKEAFFQILKLEVRKGHG</sequence>
<dbReference type="STRING" id="1503961.SAMN05421736_111148"/>
<evidence type="ECO:0000313" key="5">
    <source>
        <dbReference type="EMBL" id="SDZ39558.1"/>
    </source>
</evidence>
<evidence type="ECO:0000313" key="6">
    <source>
        <dbReference type="Proteomes" id="UP000198935"/>
    </source>
</evidence>
<organism evidence="5 6">
    <name type="scientific">Evansella caseinilytica</name>
    <dbReference type="NCBI Taxonomy" id="1503961"/>
    <lineage>
        <taxon>Bacteria</taxon>
        <taxon>Bacillati</taxon>
        <taxon>Bacillota</taxon>
        <taxon>Bacilli</taxon>
        <taxon>Bacillales</taxon>
        <taxon>Bacillaceae</taxon>
        <taxon>Evansella</taxon>
    </lineage>
</organism>
<accession>A0A1H3SPF8</accession>
<dbReference type="InterPro" id="IPR052216">
    <property type="entry name" value="CRISPR_Csm3_endoribonuclease"/>
</dbReference>
<gene>
    <name evidence="5" type="ORF">SAMN05421736_111148</name>
</gene>
<evidence type="ECO:0000259" key="4">
    <source>
        <dbReference type="Pfam" id="PF03787"/>
    </source>
</evidence>
<feature type="coiled-coil region" evidence="2">
    <location>
        <begin position="638"/>
        <end position="668"/>
    </location>
</feature>
<evidence type="ECO:0000256" key="1">
    <source>
        <dbReference type="ARBA" id="ARBA00023118"/>
    </source>
</evidence>
<dbReference type="Proteomes" id="UP000198935">
    <property type="component" value="Unassembled WGS sequence"/>
</dbReference>
<dbReference type="PANTHER" id="PTHR35579:SF3">
    <property type="entry name" value="CRISPR SYSTEM CMS ENDORIBONUCLEASE CSM3"/>
    <property type="match status" value="1"/>
</dbReference>
<dbReference type="Pfam" id="PF03787">
    <property type="entry name" value="RAMPs"/>
    <property type="match status" value="1"/>
</dbReference>
<dbReference type="InterPro" id="IPR005537">
    <property type="entry name" value="RAMP_III_fam"/>
</dbReference>
<dbReference type="OrthoDB" id="482771at2"/>
<keyword evidence="2" id="KW-0175">Coiled coil</keyword>
<protein>
    <submittedName>
        <fullName evidence="5">CRISPR-associated protein Csx10</fullName>
    </submittedName>
</protein>
<feature type="compositionally biased region" description="Basic and acidic residues" evidence="3">
    <location>
        <begin position="380"/>
        <end position="400"/>
    </location>
</feature>
<dbReference type="GO" id="GO:0051607">
    <property type="term" value="P:defense response to virus"/>
    <property type="evidence" value="ECO:0007669"/>
    <property type="project" value="UniProtKB-KW"/>
</dbReference>
<dbReference type="PANTHER" id="PTHR35579">
    <property type="entry name" value="CRISPR SYSTEM CMS ENDORIBONUCLEASE CSM3"/>
    <property type="match status" value="1"/>
</dbReference>
<reference evidence="6" key="1">
    <citation type="submission" date="2016-10" db="EMBL/GenBank/DDBJ databases">
        <authorList>
            <person name="Varghese N."/>
            <person name="Submissions S."/>
        </authorList>
    </citation>
    <scope>NUCLEOTIDE SEQUENCE [LARGE SCALE GENOMIC DNA]</scope>
    <source>
        <strain evidence="6">SP</strain>
    </source>
</reference>
<dbReference type="AlphaFoldDB" id="A0A1H3SPF8"/>
<keyword evidence="6" id="KW-1185">Reference proteome</keyword>
<keyword evidence="1" id="KW-0051">Antiviral defense</keyword>
<name>A0A1H3SPF8_9BACI</name>
<evidence type="ECO:0000256" key="3">
    <source>
        <dbReference type="SAM" id="MobiDB-lite"/>
    </source>
</evidence>
<feature type="domain" description="CRISPR type III-associated protein" evidence="4">
    <location>
        <begin position="8"/>
        <end position="212"/>
    </location>
</feature>
<evidence type="ECO:0000256" key="2">
    <source>
        <dbReference type="SAM" id="Coils"/>
    </source>
</evidence>
<proteinExistence type="predicted"/>
<dbReference type="EMBL" id="FNPI01000011">
    <property type="protein sequence ID" value="SDZ39558.1"/>
    <property type="molecule type" value="Genomic_DNA"/>
</dbReference>